<feature type="compositionally biased region" description="Polar residues" evidence="1">
    <location>
        <begin position="81"/>
        <end position="95"/>
    </location>
</feature>
<feature type="compositionally biased region" description="Low complexity" evidence="1">
    <location>
        <begin position="18"/>
        <end position="41"/>
    </location>
</feature>
<feature type="compositionally biased region" description="Polar residues" evidence="1">
    <location>
        <begin position="128"/>
        <end position="141"/>
    </location>
</feature>
<dbReference type="EMBL" id="KV700130">
    <property type="protein sequence ID" value="OCF32042.1"/>
    <property type="molecule type" value="Genomic_DNA"/>
</dbReference>
<feature type="compositionally biased region" description="Polar residues" evidence="1">
    <location>
        <begin position="498"/>
        <end position="508"/>
    </location>
</feature>
<feature type="region of interest" description="Disordered" evidence="1">
    <location>
        <begin position="81"/>
        <end position="260"/>
    </location>
</feature>
<feature type="compositionally biased region" description="Pro residues" evidence="1">
    <location>
        <begin position="188"/>
        <end position="204"/>
    </location>
</feature>
<proteinExistence type="predicted"/>
<feature type="compositionally biased region" description="Low complexity" evidence="1">
    <location>
        <begin position="217"/>
        <end position="230"/>
    </location>
</feature>
<organism evidence="2 3">
    <name type="scientific">Kwoniella heveanensis BCC8398</name>
    <dbReference type="NCBI Taxonomy" id="1296120"/>
    <lineage>
        <taxon>Eukaryota</taxon>
        <taxon>Fungi</taxon>
        <taxon>Dikarya</taxon>
        <taxon>Basidiomycota</taxon>
        <taxon>Agaricomycotina</taxon>
        <taxon>Tremellomycetes</taxon>
        <taxon>Tremellales</taxon>
        <taxon>Cryptococcaceae</taxon>
        <taxon>Kwoniella</taxon>
    </lineage>
</organism>
<feature type="compositionally biased region" description="Basic and acidic residues" evidence="1">
    <location>
        <begin position="481"/>
        <end position="491"/>
    </location>
</feature>
<keyword evidence="3" id="KW-1185">Reference proteome</keyword>
<accession>A0A1B9GLZ5</accession>
<reference evidence="3" key="2">
    <citation type="submission" date="2013-12" db="EMBL/GenBank/DDBJ databases">
        <title>Evolution of pathogenesis and genome organization in the Tremellales.</title>
        <authorList>
            <person name="Cuomo C."/>
            <person name="Litvintseva A."/>
            <person name="Heitman J."/>
            <person name="Chen Y."/>
            <person name="Sun S."/>
            <person name="Springer D."/>
            <person name="Dromer F."/>
            <person name="Young S."/>
            <person name="Zeng Q."/>
            <person name="Chapman S."/>
            <person name="Gujja S."/>
            <person name="Saif S."/>
            <person name="Birren B."/>
        </authorList>
    </citation>
    <scope>NUCLEOTIDE SEQUENCE [LARGE SCALE GENOMIC DNA]</scope>
    <source>
        <strain evidence="3">BCC8398</strain>
    </source>
</reference>
<feature type="compositionally biased region" description="Polar residues" evidence="1">
    <location>
        <begin position="1"/>
        <end position="16"/>
    </location>
</feature>
<feature type="compositionally biased region" description="Basic and acidic residues" evidence="1">
    <location>
        <begin position="390"/>
        <end position="403"/>
    </location>
</feature>
<sequence>MSTRACSFSSQTTDASCPSMTAPSESASTSTSASVVSPSMECPSPTSPISEVDMNLNMNLKQNMGLDPVHCLTPYPDSRFQSHLSAPFSPDSNELPSPLPQGGDSAGSTCDRQTPFDRESNTPRPDLQVSQPKNAIRQTSLEAGPSSVRDQACSDVQPSLKGDQTARPPGQHPFTPSSPPSDLAPEPAARPKPRPSTRPTPPIPRRSNTLPEPFSIPPSLRMSSLSSSIRETAEEEGAVIPPSPVRLRGYRQGQGHMRSRTAADLVPNGTDYAYAGQPLNLASTSTVKSGAAKPKLGRATTISADSSILIPSQFSMRSSIAPLGQHREAQETHHIGTNTSTNVHSDSFSHPEIQKETPSPDAKRKPEPLDLNPQIPQPFFGMQTVTSRTTGRESLGEWAETRETSMMTMKRTKSRMSIHDALLTLSNDMPGTSTSLRTSGSSSPLPASGSYNPSHNDGRAHMDFASSSGSDASIRNDDDDDKHSNGYDRPHTPYTKADTPSNLSPDGR</sequence>
<feature type="compositionally biased region" description="Low complexity" evidence="1">
    <location>
        <begin position="430"/>
        <end position="450"/>
    </location>
</feature>
<name>A0A1B9GLZ5_9TREE</name>
<dbReference type="Proteomes" id="UP000092666">
    <property type="component" value="Unassembled WGS sequence"/>
</dbReference>
<feature type="compositionally biased region" description="Polar residues" evidence="1">
    <location>
        <begin position="336"/>
        <end position="346"/>
    </location>
</feature>
<dbReference type="AlphaFoldDB" id="A0A1B9GLZ5"/>
<gene>
    <name evidence="2" type="ORF">I316_06198</name>
</gene>
<protein>
    <submittedName>
        <fullName evidence="2">Uncharacterized protein</fullName>
    </submittedName>
</protein>
<evidence type="ECO:0000313" key="2">
    <source>
        <dbReference type="EMBL" id="OCF32042.1"/>
    </source>
</evidence>
<evidence type="ECO:0000313" key="3">
    <source>
        <dbReference type="Proteomes" id="UP000092666"/>
    </source>
</evidence>
<feature type="region of interest" description="Disordered" evidence="1">
    <location>
        <begin position="336"/>
        <end position="508"/>
    </location>
</feature>
<reference evidence="2 3" key="1">
    <citation type="submission" date="2013-07" db="EMBL/GenBank/DDBJ databases">
        <title>The Genome Sequence of Cryptococcus heveanensis BCC8398.</title>
        <authorList>
            <consortium name="The Broad Institute Genome Sequencing Platform"/>
            <person name="Cuomo C."/>
            <person name="Litvintseva A."/>
            <person name="Chen Y."/>
            <person name="Heitman J."/>
            <person name="Sun S."/>
            <person name="Springer D."/>
            <person name="Dromer F."/>
            <person name="Young S.K."/>
            <person name="Zeng Q."/>
            <person name="Gargeya S."/>
            <person name="Fitzgerald M."/>
            <person name="Abouelleil A."/>
            <person name="Alvarado L."/>
            <person name="Berlin A.M."/>
            <person name="Chapman S.B."/>
            <person name="Dewar J."/>
            <person name="Goldberg J."/>
            <person name="Griggs A."/>
            <person name="Gujja S."/>
            <person name="Hansen M."/>
            <person name="Howarth C."/>
            <person name="Imamovic A."/>
            <person name="Larimer J."/>
            <person name="McCowan C."/>
            <person name="Murphy C."/>
            <person name="Pearson M."/>
            <person name="Priest M."/>
            <person name="Roberts A."/>
            <person name="Saif S."/>
            <person name="Shea T."/>
            <person name="Sykes S."/>
            <person name="Wortman J."/>
            <person name="Nusbaum C."/>
            <person name="Birren B."/>
        </authorList>
    </citation>
    <scope>NUCLEOTIDE SEQUENCE [LARGE SCALE GENOMIC DNA]</scope>
    <source>
        <strain evidence="2 3">BCC8398</strain>
    </source>
</reference>
<evidence type="ECO:0000256" key="1">
    <source>
        <dbReference type="SAM" id="MobiDB-lite"/>
    </source>
</evidence>
<feature type="region of interest" description="Disordered" evidence="1">
    <location>
        <begin position="1"/>
        <end position="51"/>
    </location>
</feature>